<protein>
    <recommendedName>
        <fullName evidence="4">Type IV pilus modification protein PilV</fullName>
    </recommendedName>
</protein>
<evidence type="ECO:0000256" key="1">
    <source>
        <dbReference type="SAM" id="Phobius"/>
    </source>
</evidence>
<gene>
    <name evidence="2" type="ORF">COX37_03015</name>
</gene>
<evidence type="ECO:0008006" key="4">
    <source>
        <dbReference type="Google" id="ProtNLM"/>
    </source>
</evidence>
<dbReference type="NCBIfam" id="TIGR02532">
    <property type="entry name" value="IV_pilin_GFxxxE"/>
    <property type="match status" value="1"/>
</dbReference>
<sequence length="157" mass="17834">MRNGFSLIEVIVAVFLISVGLVAAFSLINQTIYYTQTVSSRLTAIYLAQEGLEIVKNIRDSNFLNVYNWKNGLNSCESGCGADYNSATLDPAWNTYLRFDGNFYSYNSGPDTKFRRKITVTPDGSDILNVSVDVSWSDKGRPYNKIIEERLYNWQQQ</sequence>
<dbReference type="Pfam" id="PF07963">
    <property type="entry name" value="N_methyl"/>
    <property type="match status" value="1"/>
</dbReference>
<keyword evidence="1" id="KW-0812">Transmembrane</keyword>
<proteinExistence type="predicted"/>
<feature type="transmembrane region" description="Helical" evidence="1">
    <location>
        <begin position="7"/>
        <end position="28"/>
    </location>
</feature>
<dbReference type="AlphaFoldDB" id="A0A2G9YTQ1"/>
<organism evidence="2 3">
    <name type="scientific">Candidatus Nealsonbacteria bacterium CG23_combo_of_CG06-09_8_20_14_all_39_17</name>
    <dbReference type="NCBI Taxonomy" id="1974722"/>
    <lineage>
        <taxon>Bacteria</taxon>
        <taxon>Candidatus Nealsoniibacteriota</taxon>
    </lineage>
</organism>
<evidence type="ECO:0000313" key="3">
    <source>
        <dbReference type="Proteomes" id="UP000229976"/>
    </source>
</evidence>
<dbReference type="InterPro" id="IPR012902">
    <property type="entry name" value="N_methyl_site"/>
</dbReference>
<dbReference type="Proteomes" id="UP000229976">
    <property type="component" value="Unassembled WGS sequence"/>
</dbReference>
<name>A0A2G9YTQ1_9BACT</name>
<accession>A0A2G9YTQ1</accession>
<keyword evidence="1" id="KW-0472">Membrane</keyword>
<keyword evidence="1" id="KW-1133">Transmembrane helix</keyword>
<reference evidence="2 3" key="1">
    <citation type="submission" date="2017-09" db="EMBL/GenBank/DDBJ databases">
        <title>Depth-based differentiation of microbial function through sediment-hosted aquifers and enrichment of novel symbionts in the deep terrestrial subsurface.</title>
        <authorList>
            <person name="Probst A.J."/>
            <person name="Ladd B."/>
            <person name="Jarett J.K."/>
            <person name="Geller-Mcgrath D.E."/>
            <person name="Sieber C.M."/>
            <person name="Emerson J.B."/>
            <person name="Anantharaman K."/>
            <person name="Thomas B.C."/>
            <person name="Malmstrom R."/>
            <person name="Stieglmeier M."/>
            <person name="Klingl A."/>
            <person name="Woyke T."/>
            <person name="Ryan C.M."/>
            <person name="Banfield J.F."/>
        </authorList>
    </citation>
    <scope>NUCLEOTIDE SEQUENCE [LARGE SCALE GENOMIC DNA]</scope>
    <source>
        <strain evidence="2">CG23_combo_of_CG06-09_8_20_14_all_39_17</strain>
    </source>
</reference>
<comment type="caution">
    <text evidence="2">The sequence shown here is derived from an EMBL/GenBank/DDBJ whole genome shotgun (WGS) entry which is preliminary data.</text>
</comment>
<dbReference type="EMBL" id="PCRO01000036">
    <property type="protein sequence ID" value="PIP22634.1"/>
    <property type="molecule type" value="Genomic_DNA"/>
</dbReference>
<evidence type="ECO:0000313" key="2">
    <source>
        <dbReference type="EMBL" id="PIP22634.1"/>
    </source>
</evidence>